<keyword evidence="2 8" id="KW-0808">Transferase</keyword>
<organism evidence="8 9">
    <name type="scientific">Thalassobaculum litoreum DSM 18839</name>
    <dbReference type="NCBI Taxonomy" id="1123362"/>
    <lineage>
        <taxon>Bacteria</taxon>
        <taxon>Pseudomonadati</taxon>
        <taxon>Pseudomonadota</taxon>
        <taxon>Alphaproteobacteria</taxon>
        <taxon>Rhodospirillales</taxon>
        <taxon>Thalassobaculaceae</taxon>
        <taxon>Thalassobaculum</taxon>
    </lineage>
</organism>
<evidence type="ECO:0000313" key="9">
    <source>
        <dbReference type="Proteomes" id="UP000198615"/>
    </source>
</evidence>
<proteinExistence type="inferred from homology"/>
<comment type="caution">
    <text evidence="8">The sequence shown here is derived from an EMBL/GenBank/DDBJ whole genome shotgun (WGS) entry which is preliminary data.</text>
</comment>
<dbReference type="PANTHER" id="PTHR36174">
    <property type="entry name" value="LIPID II:GLYCINE GLYCYLTRANSFERASE"/>
    <property type="match status" value="1"/>
</dbReference>
<gene>
    <name evidence="8" type="ORF">SAMN05660686_02909</name>
</gene>
<evidence type="ECO:0000256" key="6">
    <source>
        <dbReference type="ARBA" id="ARBA00023316"/>
    </source>
</evidence>
<dbReference type="GO" id="GO:0016755">
    <property type="term" value="F:aminoacyltransferase activity"/>
    <property type="evidence" value="ECO:0007669"/>
    <property type="project" value="InterPro"/>
</dbReference>
<dbReference type="InterPro" id="IPR050644">
    <property type="entry name" value="PG_Glycine_Bridge_Synth"/>
</dbReference>
<sequence>MAVVRSKRRPASQAGWSGGERAGLVLTWDGVDMRRWMDLHSAVPMAPLEQAWMYGDAIAAGSPYRPTRGVVTRDGKPVAIVQALEWSFVRAARLAKVVRGPLFLKDVTEEECVAVHRLIADRWPMPRLNWLFFTPEMIDGDFSRSVMRSLNLKQTVTGYSTAWIDLTVGADRLRAGLNQKWRNQLLAAEGEKLRIRDAHSGQALNWLLARYDAERRRRRFRAASGAFAAALAICAPRPRDVLLLQAERGSEPLAGVLFLRHGFSATYQVAYTSEAGRAANANRLLLWEGMRRLAADGVRWLDLGGVDAAMEGVSRFKLGTGAAPVTLAGTWM</sequence>
<dbReference type="InterPro" id="IPR003447">
    <property type="entry name" value="FEMABX"/>
</dbReference>
<evidence type="ECO:0000313" key="8">
    <source>
        <dbReference type="EMBL" id="SDF95983.1"/>
    </source>
</evidence>
<keyword evidence="5" id="KW-0012">Acyltransferase</keyword>
<dbReference type="Proteomes" id="UP000198615">
    <property type="component" value="Unassembled WGS sequence"/>
</dbReference>
<name>A0A8G2BIY2_9PROT</name>
<feature type="domain" description="BioF2-like acetyltransferase" evidence="7">
    <location>
        <begin position="186"/>
        <end position="308"/>
    </location>
</feature>
<dbReference type="PANTHER" id="PTHR36174:SF1">
    <property type="entry name" value="LIPID II:GLYCINE GLYCYLTRANSFERASE"/>
    <property type="match status" value="1"/>
</dbReference>
<evidence type="ECO:0000256" key="3">
    <source>
        <dbReference type="ARBA" id="ARBA00022960"/>
    </source>
</evidence>
<dbReference type="AlphaFoldDB" id="A0A8G2BIY2"/>
<keyword evidence="6" id="KW-0961">Cell wall biogenesis/degradation</keyword>
<comment type="similarity">
    <text evidence="1">Belongs to the FemABX family.</text>
</comment>
<evidence type="ECO:0000256" key="4">
    <source>
        <dbReference type="ARBA" id="ARBA00022984"/>
    </source>
</evidence>
<evidence type="ECO:0000256" key="5">
    <source>
        <dbReference type="ARBA" id="ARBA00023315"/>
    </source>
</evidence>
<reference evidence="8 9" key="1">
    <citation type="submission" date="2016-10" db="EMBL/GenBank/DDBJ databases">
        <authorList>
            <person name="Varghese N."/>
            <person name="Submissions S."/>
        </authorList>
    </citation>
    <scope>NUCLEOTIDE SEQUENCE [LARGE SCALE GENOMIC DNA]</scope>
    <source>
        <strain evidence="8 9">DSM 18839</strain>
    </source>
</reference>
<evidence type="ECO:0000256" key="2">
    <source>
        <dbReference type="ARBA" id="ARBA00022679"/>
    </source>
</evidence>
<dbReference type="InterPro" id="IPR038740">
    <property type="entry name" value="BioF2-like_GNAT_dom"/>
</dbReference>
<protein>
    <submittedName>
        <fullName evidence="8">Acetyltransferase (GNAT) domain-containing protein</fullName>
    </submittedName>
</protein>
<keyword evidence="9" id="KW-1185">Reference proteome</keyword>
<dbReference type="InterPro" id="IPR016181">
    <property type="entry name" value="Acyl_CoA_acyltransferase"/>
</dbReference>
<evidence type="ECO:0000259" key="7">
    <source>
        <dbReference type="Pfam" id="PF13480"/>
    </source>
</evidence>
<evidence type="ECO:0000256" key="1">
    <source>
        <dbReference type="ARBA" id="ARBA00009943"/>
    </source>
</evidence>
<dbReference type="SUPFAM" id="SSF55729">
    <property type="entry name" value="Acyl-CoA N-acyltransferases (Nat)"/>
    <property type="match status" value="2"/>
</dbReference>
<dbReference type="Gene3D" id="3.40.630.30">
    <property type="match status" value="1"/>
</dbReference>
<dbReference type="GO" id="GO:0008360">
    <property type="term" value="P:regulation of cell shape"/>
    <property type="evidence" value="ECO:0007669"/>
    <property type="project" value="UniProtKB-KW"/>
</dbReference>
<accession>A0A8G2BIY2</accession>
<keyword evidence="4" id="KW-0573">Peptidoglycan synthesis</keyword>
<dbReference type="GO" id="GO:0071555">
    <property type="term" value="P:cell wall organization"/>
    <property type="evidence" value="ECO:0007669"/>
    <property type="project" value="UniProtKB-KW"/>
</dbReference>
<dbReference type="PROSITE" id="PS51191">
    <property type="entry name" value="FEMABX"/>
    <property type="match status" value="1"/>
</dbReference>
<keyword evidence="3" id="KW-0133">Cell shape</keyword>
<dbReference type="GO" id="GO:0009252">
    <property type="term" value="P:peptidoglycan biosynthetic process"/>
    <property type="evidence" value="ECO:0007669"/>
    <property type="project" value="UniProtKB-KW"/>
</dbReference>
<dbReference type="Pfam" id="PF13480">
    <property type="entry name" value="Acetyltransf_6"/>
    <property type="match status" value="1"/>
</dbReference>
<dbReference type="EMBL" id="FNBW01000008">
    <property type="protein sequence ID" value="SDF95983.1"/>
    <property type="molecule type" value="Genomic_DNA"/>
</dbReference>